<feature type="signal peptide" evidence="2">
    <location>
        <begin position="1"/>
        <end position="18"/>
    </location>
</feature>
<sequence>MAKFLYVFLVAGVALAAAQDYSPTNYNAGDSGRSESVSPDGTVQGQYSYTDPVESK</sequence>
<proteinExistence type="predicted"/>
<gene>
    <name evidence="3" type="ORF">Ocin01_14826</name>
</gene>
<evidence type="ECO:0000256" key="2">
    <source>
        <dbReference type="SAM" id="SignalP"/>
    </source>
</evidence>
<dbReference type="EMBL" id="LJIJ01001396">
    <property type="protein sequence ID" value="ODM91857.1"/>
    <property type="molecule type" value="Genomic_DNA"/>
</dbReference>
<dbReference type="AlphaFoldDB" id="A0A1D2MFT0"/>
<feature type="compositionally biased region" description="Polar residues" evidence="1">
    <location>
        <begin position="23"/>
        <end position="49"/>
    </location>
</feature>
<keyword evidence="2" id="KW-0732">Signal</keyword>
<organism evidence="3 4">
    <name type="scientific">Orchesella cincta</name>
    <name type="common">Springtail</name>
    <name type="synonym">Podura cincta</name>
    <dbReference type="NCBI Taxonomy" id="48709"/>
    <lineage>
        <taxon>Eukaryota</taxon>
        <taxon>Metazoa</taxon>
        <taxon>Ecdysozoa</taxon>
        <taxon>Arthropoda</taxon>
        <taxon>Hexapoda</taxon>
        <taxon>Collembola</taxon>
        <taxon>Entomobryomorpha</taxon>
        <taxon>Entomobryoidea</taxon>
        <taxon>Orchesellidae</taxon>
        <taxon>Orchesellinae</taxon>
        <taxon>Orchesella</taxon>
    </lineage>
</organism>
<comment type="caution">
    <text evidence="3">The sequence shown here is derived from an EMBL/GenBank/DDBJ whole genome shotgun (WGS) entry which is preliminary data.</text>
</comment>
<keyword evidence="4" id="KW-1185">Reference proteome</keyword>
<dbReference type="Proteomes" id="UP000094527">
    <property type="component" value="Unassembled WGS sequence"/>
</dbReference>
<feature type="region of interest" description="Disordered" evidence="1">
    <location>
        <begin position="23"/>
        <end position="56"/>
    </location>
</feature>
<evidence type="ECO:0000313" key="3">
    <source>
        <dbReference type="EMBL" id="ODM91857.1"/>
    </source>
</evidence>
<accession>A0A1D2MFT0</accession>
<evidence type="ECO:0000256" key="1">
    <source>
        <dbReference type="SAM" id="MobiDB-lite"/>
    </source>
</evidence>
<evidence type="ECO:0000313" key="4">
    <source>
        <dbReference type="Proteomes" id="UP000094527"/>
    </source>
</evidence>
<feature type="chain" id="PRO_5008903951" evidence="2">
    <location>
        <begin position="19"/>
        <end position="56"/>
    </location>
</feature>
<protein>
    <submittedName>
        <fullName evidence="3">Uncharacterized protein</fullName>
    </submittedName>
</protein>
<reference evidence="3 4" key="1">
    <citation type="journal article" date="2016" name="Genome Biol. Evol.">
        <title>Gene Family Evolution Reflects Adaptation to Soil Environmental Stressors in the Genome of the Collembolan Orchesella cincta.</title>
        <authorList>
            <person name="Faddeeva-Vakhrusheva A."/>
            <person name="Derks M.F."/>
            <person name="Anvar S.Y."/>
            <person name="Agamennone V."/>
            <person name="Suring W."/>
            <person name="Smit S."/>
            <person name="van Straalen N.M."/>
            <person name="Roelofs D."/>
        </authorList>
    </citation>
    <scope>NUCLEOTIDE SEQUENCE [LARGE SCALE GENOMIC DNA]</scope>
    <source>
        <tissue evidence="3">Mixed pool</tissue>
    </source>
</reference>
<name>A0A1D2MFT0_ORCCI</name>